<feature type="transmembrane region" description="Helical" evidence="6">
    <location>
        <begin position="705"/>
        <end position="723"/>
    </location>
</feature>
<dbReference type="PANTHER" id="PTHR30287:SF1">
    <property type="entry name" value="INNER MEMBRANE PROTEIN"/>
    <property type="match status" value="1"/>
</dbReference>
<name>A0A1L5F7X4_CLOKL</name>
<evidence type="ECO:0000313" key="9">
    <source>
        <dbReference type="Proteomes" id="UP000184604"/>
    </source>
</evidence>
<reference evidence="8 9" key="1">
    <citation type="submission" date="2016-12" db="EMBL/GenBank/DDBJ databases">
        <title>Complete genome sequence of Clostridium kluyveri JZZ isolated from the pit mud of a Chinese flavor liquor-making factory.</title>
        <authorList>
            <person name="Wang Y."/>
        </authorList>
    </citation>
    <scope>NUCLEOTIDE SEQUENCE [LARGE SCALE GENOMIC DNA]</scope>
    <source>
        <strain evidence="8 9">JZZ</strain>
    </source>
</reference>
<gene>
    <name evidence="8" type="ORF">BS101_10190</name>
</gene>
<feature type="transmembrane region" description="Helical" evidence="6">
    <location>
        <begin position="343"/>
        <end position="364"/>
    </location>
</feature>
<evidence type="ECO:0000256" key="5">
    <source>
        <dbReference type="ARBA" id="ARBA00023136"/>
    </source>
</evidence>
<keyword evidence="4 6" id="KW-1133">Transmembrane helix</keyword>
<evidence type="ECO:0000313" key="8">
    <source>
        <dbReference type="EMBL" id="APM39087.1"/>
    </source>
</evidence>
<accession>A0A1L5F7X4</accession>
<feature type="transmembrane region" description="Helical" evidence="6">
    <location>
        <begin position="661"/>
        <end position="685"/>
    </location>
</feature>
<dbReference type="InterPro" id="IPR038766">
    <property type="entry name" value="Membrane_comp_ABC_pdt"/>
</dbReference>
<evidence type="ECO:0000256" key="3">
    <source>
        <dbReference type="ARBA" id="ARBA00022692"/>
    </source>
</evidence>
<feature type="transmembrane region" description="Helical" evidence="6">
    <location>
        <begin position="617"/>
        <end position="641"/>
    </location>
</feature>
<comment type="subcellular location">
    <subcellularLocation>
        <location evidence="1">Cell membrane</location>
        <topology evidence="1">Multi-pass membrane protein</topology>
    </subcellularLocation>
</comment>
<evidence type="ECO:0000256" key="6">
    <source>
        <dbReference type="SAM" id="Phobius"/>
    </source>
</evidence>
<feature type="transmembrane region" description="Helical" evidence="6">
    <location>
        <begin position="412"/>
        <end position="434"/>
    </location>
</feature>
<feature type="domain" description="ABC3 transporter permease C-terminal" evidence="7">
    <location>
        <begin position="619"/>
        <end position="733"/>
    </location>
</feature>
<protein>
    <recommendedName>
        <fullName evidence="7">ABC3 transporter permease C-terminal domain-containing protein</fullName>
    </recommendedName>
</protein>
<proteinExistence type="predicted"/>
<sequence length="748" mass="83308">MVINKRIKRVFFENKAQYIGSVLLILLSCVLFTGMVLVGSNLKRLTNEFEKGYVQEDASFITDKSIDSLPELELAGDAVIEEGKSIDYVLLEGITLRVFTKNDKINIPVIIEGNELNGSGEILLNPAFAAAQNYKIGDVLTIMDKQFTVAGFMALPNYIYPLKSETDLVYSPQNFGIAVVSREDFAALGKGSSFYAVKFNHPKESPRAQSAKFIEMLKSRGIGIGQWTDTSGNSRVNSATMKNDSINFMSKVVPIAVLLLTAVLLGNIIGRMIKRESVIAGALYALGYKRKELYHYYLKFPLVIAAIGGVIGTIIGLFTVRAFLLFLLGYFDIPLTRINYNPVVIITSLLLPVLFLGLSGFLVIHKELKYSPAELMKGNRKKSKVNFLERRFHLEKLKFTLKFKIREQLRSLSRLALLLGGCVVATLLLLYGFFLKSGMDYLLTSNVEGSYNFQYEYVFYNLQNGRPPAGSEPFSASKFLPMGDDNRDFYVTGVMPDSAMYTLMDESGNRLSMNQVIITRPLADRLKAKPGDTITIVRKADYQEFSLKIDSIADSYNRFIFMPLAEYNEKFGMPEESYTGLGSNKLLDIPENQPYNVVSMEEKAAAVRESMAPVVSLIFFVSAVAFLIGVLIIYVVTSMIIEENKNTISLMKIFGYRKKEVNSLILNSSTTVVILGYLIGIPLSFAAMGGLMKALENSITFSMPLMIDPLYIVVGFVVVMVSYELSKLLCRKKVNAVSMSEALKVGTE</sequence>
<keyword evidence="3 6" id="KW-0812">Transmembrane</keyword>
<dbReference type="Pfam" id="PF02687">
    <property type="entry name" value="FtsX"/>
    <property type="match status" value="2"/>
</dbReference>
<dbReference type="PROSITE" id="PS51257">
    <property type="entry name" value="PROKAR_LIPOPROTEIN"/>
    <property type="match status" value="1"/>
</dbReference>
<dbReference type="EMBL" id="CP018335">
    <property type="protein sequence ID" value="APM39087.1"/>
    <property type="molecule type" value="Genomic_DNA"/>
</dbReference>
<dbReference type="InterPro" id="IPR003838">
    <property type="entry name" value="ABC3_permease_C"/>
</dbReference>
<keyword evidence="5 6" id="KW-0472">Membrane</keyword>
<keyword evidence="2" id="KW-1003">Cell membrane</keyword>
<organism evidence="8 9">
    <name type="scientific">Clostridium kluyveri</name>
    <dbReference type="NCBI Taxonomy" id="1534"/>
    <lineage>
        <taxon>Bacteria</taxon>
        <taxon>Bacillati</taxon>
        <taxon>Bacillota</taxon>
        <taxon>Clostridia</taxon>
        <taxon>Eubacteriales</taxon>
        <taxon>Clostridiaceae</taxon>
        <taxon>Clostridium</taxon>
    </lineage>
</organism>
<evidence type="ECO:0000256" key="4">
    <source>
        <dbReference type="ARBA" id="ARBA00022989"/>
    </source>
</evidence>
<evidence type="ECO:0000256" key="1">
    <source>
        <dbReference type="ARBA" id="ARBA00004651"/>
    </source>
</evidence>
<dbReference type="RefSeq" id="WP_073538725.1">
    <property type="nucleotide sequence ID" value="NZ_CP018335.1"/>
</dbReference>
<dbReference type="PANTHER" id="PTHR30287">
    <property type="entry name" value="MEMBRANE COMPONENT OF PREDICTED ABC SUPERFAMILY METABOLITE UPTAKE TRANSPORTER"/>
    <property type="match status" value="1"/>
</dbReference>
<dbReference type="GO" id="GO:0005886">
    <property type="term" value="C:plasma membrane"/>
    <property type="evidence" value="ECO:0007669"/>
    <property type="project" value="UniProtKB-SubCell"/>
</dbReference>
<feature type="domain" description="ABC3 transporter permease C-terminal" evidence="7">
    <location>
        <begin position="252"/>
        <end position="370"/>
    </location>
</feature>
<feature type="transmembrane region" description="Helical" evidence="6">
    <location>
        <begin position="300"/>
        <end position="331"/>
    </location>
</feature>
<dbReference type="Proteomes" id="UP000184604">
    <property type="component" value="Chromosome"/>
</dbReference>
<feature type="transmembrane region" description="Helical" evidence="6">
    <location>
        <begin position="21"/>
        <end position="42"/>
    </location>
</feature>
<feature type="transmembrane region" description="Helical" evidence="6">
    <location>
        <begin position="248"/>
        <end position="269"/>
    </location>
</feature>
<dbReference type="AlphaFoldDB" id="A0A1L5F7X4"/>
<evidence type="ECO:0000259" key="7">
    <source>
        <dbReference type="Pfam" id="PF02687"/>
    </source>
</evidence>
<evidence type="ECO:0000256" key="2">
    <source>
        <dbReference type="ARBA" id="ARBA00022475"/>
    </source>
</evidence>